<evidence type="ECO:0000313" key="2">
    <source>
        <dbReference type="EMBL" id="WOE75855.1"/>
    </source>
</evidence>
<sequence length="122" mass="14088">MNQFDTMISETLTREEQALMEELRHEPGYFAQAFGMLQGQNSWVNWVVLVVQAAMFLIAVWMGIAFFNAEDTVTQLRWGLPAVTLAILAAVLKMSLMPVMQSNRILREMRRLELLLVQQRQD</sequence>
<dbReference type="Pfam" id="PF20556">
    <property type="entry name" value="DUF6768"/>
    <property type="match status" value="1"/>
</dbReference>
<feature type="transmembrane region" description="Helical" evidence="1">
    <location>
        <begin position="78"/>
        <end position="100"/>
    </location>
</feature>
<dbReference type="AlphaFoldDB" id="A0AA97I1Z9"/>
<keyword evidence="1" id="KW-1133">Transmembrane helix</keyword>
<feature type="transmembrane region" description="Helical" evidence="1">
    <location>
        <begin position="43"/>
        <end position="66"/>
    </location>
</feature>
<dbReference type="InterPro" id="IPR046659">
    <property type="entry name" value="DUF6768"/>
</dbReference>
<accession>A0AA97I1Z9</accession>
<dbReference type="Proteomes" id="UP001302429">
    <property type="component" value="Chromosome"/>
</dbReference>
<evidence type="ECO:0000313" key="3">
    <source>
        <dbReference type="Proteomes" id="UP001302429"/>
    </source>
</evidence>
<keyword evidence="3" id="KW-1185">Reference proteome</keyword>
<keyword evidence="1" id="KW-0472">Membrane</keyword>
<dbReference type="RefSeq" id="WP_317083108.1">
    <property type="nucleotide sequence ID" value="NZ_CP136594.1"/>
</dbReference>
<dbReference type="EMBL" id="CP136594">
    <property type="protein sequence ID" value="WOE75855.1"/>
    <property type="molecule type" value="Genomic_DNA"/>
</dbReference>
<keyword evidence="1" id="KW-0812">Transmembrane</keyword>
<name>A0AA97I1Z9_9SPHN</name>
<reference evidence="2 3" key="1">
    <citation type="submission" date="2023-10" db="EMBL/GenBank/DDBJ databases">
        <title>Complete genome sequence of a Sphingomonadaceae bacterium.</title>
        <authorList>
            <person name="Yan C."/>
        </authorList>
    </citation>
    <scope>NUCLEOTIDE SEQUENCE [LARGE SCALE GENOMIC DNA]</scope>
    <source>
        <strain evidence="2 3">SCSIO 66989</strain>
    </source>
</reference>
<proteinExistence type="predicted"/>
<organism evidence="2 3">
    <name type="scientific">Alterisphingorhabdus coralli</name>
    <dbReference type="NCBI Taxonomy" id="3071408"/>
    <lineage>
        <taxon>Bacteria</taxon>
        <taxon>Pseudomonadati</taxon>
        <taxon>Pseudomonadota</taxon>
        <taxon>Alphaproteobacteria</taxon>
        <taxon>Sphingomonadales</taxon>
        <taxon>Sphingomonadaceae</taxon>
        <taxon>Alterisphingorhabdus (ex Yan et al. 2024)</taxon>
    </lineage>
</organism>
<evidence type="ECO:0000256" key="1">
    <source>
        <dbReference type="SAM" id="Phobius"/>
    </source>
</evidence>
<gene>
    <name evidence="2" type="ORF">RB602_03835</name>
</gene>
<dbReference type="KEGG" id="acoa:RB602_03835"/>
<protein>
    <submittedName>
        <fullName evidence="2">DUF6768 family protein</fullName>
    </submittedName>
</protein>